<dbReference type="InterPro" id="IPR012337">
    <property type="entry name" value="RNaseH-like_sf"/>
</dbReference>
<dbReference type="Pfam" id="PF13966">
    <property type="entry name" value="zf-RVT"/>
    <property type="match status" value="1"/>
</dbReference>
<dbReference type="InterPro" id="IPR036397">
    <property type="entry name" value="RNaseH_sf"/>
</dbReference>
<keyword evidence="3" id="KW-1185">Reference proteome</keyword>
<dbReference type="EMBL" id="JAWDGP010001332">
    <property type="protein sequence ID" value="KAK3792747.1"/>
    <property type="molecule type" value="Genomic_DNA"/>
</dbReference>
<proteinExistence type="predicted"/>
<dbReference type="GO" id="GO:0004523">
    <property type="term" value="F:RNA-DNA hybrid ribonuclease activity"/>
    <property type="evidence" value="ECO:0007669"/>
    <property type="project" value="InterPro"/>
</dbReference>
<evidence type="ECO:0000313" key="2">
    <source>
        <dbReference type="EMBL" id="KAK3792747.1"/>
    </source>
</evidence>
<accession>A0AAE1ATX6</accession>
<reference evidence="2" key="1">
    <citation type="journal article" date="2023" name="G3 (Bethesda)">
        <title>A reference genome for the long-term kleptoplast-retaining sea slug Elysia crispata morphotype clarki.</title>
        <authorList>
            <person name="Eastman K.E."/>
            <person name="Pendleton A.L."/>
            <person name="Shaikh M.A."/>
            <person name="Suttiyut T."/>
            <person name="Ogas R."/>
            <person name="Tomko P."/>
            <person name="Gavelis G."/>
            <person name="Widhalm J.R."/>
            <person name="Wisecaver J.H."/>
        </authorList>
    </citation>
    <scope>NUCLEOTIDE SEQUENCE</scope>
    <source>
        <strain evidence="2">ECLA1</strain>
    </source>
</reference>
<dbReference type="PROSITE" id="PS50879">
    <property type="entry name" value="RNASE_H_1"/>
    <property type="match status" value="1"/>
</dbReference>
<dbReference type="InterPro" id="IPR002156">
    <property type="entry name" value="RNaseH_domain"/>
</dbReference>
<evidence type="ECO:0000259" key="1">
    <source>
        <dbReference type="PROSITE" id="PS50879"/>
    </source>
</evidence>
<dbReference type="Proteomes" id="UP001283361">
    <property type="component" value="Unassembled WGS sequence"/>
</dbReference>
<name>A0AAE1ATX6_9GAST</name>
<gene>
    <name evidence="2" type="ORF">RRG08_023080</name>
</gene>
<dbReference type="InterPro" id="IPR026960">
    <property type="entry name" value="RVT-Znf"/>
</dbReference>
<protein>
    <recommendedName>
        <fullName evidence="1">RNase H type-1 domain-containing protein</fullName>
    </recommendedName>
</protein>
<comment type="caution">
    <text evidence="2">The sequence shown here is derived from an EMBL/GenBank/DDBJ whole genome shotgun (WGS) entry which is preliminary data.</text>
</comment>
<organism evidence="2 3">
    <name type="scientific">Elysia crispata</name>
    <name type="common">lettuce slug</name>
    <dbReference type="NCBI Taxonomy" id="231223"/>
    <lineage>
        <taxon>Eukaryota</taxon>
        <taxon>Metazoa</taxon>
        <taxon>Spiralia</taxon>
        <taxon>Lophotrochozoa</taxon>
        <taxon>Mollusca</taxon>
        <taxon>Gastropoda</taxon>
        <taxon>Heterobranchia</taxon>
        <taxon>Euthyneura</taxon>
        <taxon>Panpulmonata</taxon>
        <taxon>Sacoglossa</taxon>
        <taxon>Placobranchoidea</taxon>
        <taxon>Plakobranchidae</taxon>
        <taxon>Elysia</taxon>
    </lineage>
</organism>
<evidence type="ECO:0000313" key="3">
    <source>
        <dbReference type="Proteomes" id="UP001283361"/>
    </source>
</evidence>
<dbReference type="GO" id="GO:0003676">
    <property type="term" value="F:nucleic acid binding"/>
    <property type="evidence" value="ECO:0007669"/>
    <property type="project" value="InterPro"/>
</dbReference>
<feature type="domain" description="RNase H type-1" evidence="1">
    <location>
        <begin position="203"/>
        <end position="340"/>
    </location>
</feature>
<dbReference type="AlphaFoldDB" id="A0AAE1ATX6"/>
<dbReference type="SUPFAM" id="SSF53098">
    <property type="entry name" value="Ribonuclease H-like"/>
    <property type="match status" value="1"/>
</dbReference>
<dbReference type="CDD" id="cd09276">
    <property type="entry name" value="Rnase_HI_RT_non_LTR"/>
    <property type="match status" value="1"/>
</dbReference>
<dbReference type="Gene3D" id="3.30.420.10">
    <property type="entry name" value="Ribonuclease H-like superfamily/Ribonuclease H"/>
    <property type="match status" value="1"/>
</dbReference>
<sequence>MVQADKYDKNRVQHLLEHARGASTRPRTEDRRQCLQRDPLPRYLGVALDSRLNLTAHVEQLAGRVRDRIGLMKKLAGTNWGATLSSLKTLYVTFVRSALEYANPILNLASKTSLGKLDRIQNAAMRLMTRGLRSTPIAALEVATGCEPLETRREVQTLMARERFLRLGESNPLKDLAESFGATRRRLKKVPKAAALEFIDSYPAECVRCYIDGSATGGTSDGGYGVYIEWKSQETTRTSGPVGRRTCSYECEKAALHACIRIPKERHDRGDQLPGIVILCDCRSLVQNLGGFNPTSMGDILSATEQLRQADVRIICQWIPSQVGIHGNEVADELANAGRLQPQPTVPATLAHVSSLLRGETAKRWRAAIEGNDDSRLAKLYEVQRAGDYCAHMTRGDAVQVFRMRVNHVLLLASMSKRGWSQSASCRLCENRVEDVDHVLFDCPALEDCRSPGWGCQDRSLVLWFYGGQTSNVTGHYRRAKGSPTSPDVRMH</sequence>